<sequence length="123" mass="13775">MVNQREGKGWRLALDPGRAPYGVLVGGDGWACELTDQELEALRFGVRRLCEQHGAIAEQLMPEESITIEHEADGLWLELSGDKDHWQLRFVLEGRQEHRGVEAGWSDEAVRALLSALDRPAVC</sequence>
<evidence type="ECO:0000313" key="1">
    <source>
        <dbReference type="EMBL" id="TGG91586.1"/>
    </source>
</evidence>
<dbReference type="Gene3D" id="2.30.31.10">
    <property type="entry name" value="Transcriptional Coactivator Pc4, Chain A"/>
    <property type="match status" value="1"/>
</dbReference>
<dbReference type="GO" id="GO:0006355">
    <property type="term" value="P:regulation of DNA-templated transcription"/>
    <property type="evidence" value="ECO:0007669"/>
    <property type="project" value="InterPro"/>
</dbReference>
<dbReference type="AlphaFoldDB" id="A0A524RMA9"/>
<dbReference type="EMBL" id="SRMO01000076">
    <property type="protein sequence ID" value="TGG91586.1"/>
    <property type="molecule type" value="Genomic_DNA"/>
</dbReference>
<name>A0A524RMA9_9CHRO</name>
<evidence type="ECO:0000313" key="2">
    <source>
        <dbReference type="Proteomes" id="UP000317990"/>
    </source>
</evidence>
<comment type="caution">
    <text evidence="1">The sequence shown here is derived from an EMBL/GenBank/DDBJ whole genome shotgun (WGS) entry which is preliminary data.</text>
</comment>
<reference evidence="1 2" key="1">
    <citation type="journal article" date="2019" name="mSystems">
        <title>Life at home and on the roam: Genomic adaptions reflect the dual lifestyle of an intracellular, facultative symbiont.</title>
        <authorList>
            <person name="Burgsdorf I."/>
        </authorList>
    </citation>
    <scope>NUCLEOTIDE SEQUENCE [LARGE SCALE GENOMIC DNA]</scope>
    <source>
        <strain evidence="1">277cV</strain>
    </source>
</reference>
<dbReference type="Pfam" id="PF08848">
    <property type="entry name" value="DUF1818"/>
    <property type="match status" value="1"/>
</dbReference>
<dbReference type="InterPro" id="IPR014947">
    <property type="entry name" value="DUF1818"/>
</dbReference>
<protein>
    <submittedName>
        <fullName evidence="1">DUF1818 family protein</fullName>
    </submittedName>
</protein>
<accession>A0A524RMA9</accession>
<organism evidence="1 2">
    <name type="scientific">Aphanocapsa feldmannii 277cV</name>
    <dbReference type="NCBI Taxonomy" id="2507553"/>
    <lineage>
        <taxon>Bacteria</taxon>
        <taxon>Bacillati</taxon>
        <taxon>Cyanobacteriota</taxon>
        <taxon>Cyanophyceae</taxon>
        <taxon>Oscillatoriophycideae</taxon>
        <taxon>Chroococcales</taxon>
        <taxon>Microcystaceae</taxon>
        <taxon>Aphanocapsa</taxon>
    </lineage>
</organism>
<dbReference type="SUPFAM" id="SSF54447">
    <property type="entry name" value="ssDNA-binding transcriptional regulator domain"/>
    <property type="match status" value="1"/>
</dbReference>
<gene>
    <name evidence="1" type="ORF">ERJ67_07865</name>
</gene>
<dbReference type="InterPro" id="IPR009044">
    <property type="entry name" value="ssDNA-bd_transcriptional_reg"/>
</dbReference>
<dbReference type="GO" id="GO:0003677">
    <property type="term" value="F:DNA binding"/>
    <property type="evidence" value="ECO:0007669"/>
    <property type="project" value="InterPro"/>
</dbReference>
<dbReference type="Proteomes" id="UP000317990">
    <property type="component" value="Unassembled WGS sequence"/>
</dbReference>
<proteinExistence type="predicted"/>